<sequence length="46" mass="4903">MRWVVGDEFAGIDSRSTTVARLTCKGLRRTNAGHGAAMRGGIQVAQ</sequence>
<dbReference type="EMBL" id="AP012320">
    <property type="protein sequence ID" value="BAL96522.1"/>
    <property type="molecule type" value="Genomic_DNA"/>
</dbReference>
<proteinExistence type="predicted"/>
<evidence type="ECO:0000313" key="1">
    <source>
        <dbReference type="EMBL" id="BAL96522.1"/>
    </source>
</evidence>
<name>I0HU35_RUBGI</name>
<dbReference type="AlphaFoldDB" id="I0HU35"/>
<dbReference type="KEGG" id="rge:RGE_31830"/>
<dbReference type="HOGENOM" id="CLU_3188581_0_0_4"/>
<protein>
    <submittedName>
        <fullName evidence="1">Uncharacterized protein</fullName>
    </submittedName>
</protein>
<evidence type="ECO:0000313" key="2">
    <source>
        <dbReference type="Proteomes" id="UP000007883"/>
    </source>
</evidence>
<organism evidence="1 2">
    <name type="scientific">Rubrivivax gelatinosus (strain NBRC 100245 / IL144)</name>
    <dbReference type="NCBI Taxonomy" id="983917"/>
    <lineage>
        <taxon>Bacteria</taxon>
        <taxon>Pseudomonadati</taxon>
        <taxon>Pseudomonadota</taxon>
        <taxon>Betaproteobacteria</taxon>
        <taxon>Burkholderiales</taxon>
        <taxon>Sphaerotilaceae</taxon>
        <taxon>Rubrivivax</taxon>
    </lineage>
</organism>
<accession>I0HU35</accession>
<reference evidence="1 2" key="1">
    <citation type="journal article" date="2012" name="J. Bacteriol.">
        <title>Complete genome sequence of phototrophic betaproteobacterium Rubrivivax gelatinosus IL144.</title>
        <authorList>
            <person name="Nagashima S."/>
            <person name="Kamimura A."/>
            <person name="Shimizu T."/>
            <person name="Nakamura-isaki S."/>
            <person name="Aono E."/>
            <person name="Sakamoto K."/>
            <person name="Ichikawa N."/>
            <person name="Nakazawa H."/>
            <person name="Sekine M."/>
            <person name="Yamazaki S."/>
            <person name="Fujita N."/>
            <person name="Shimada K."/>
            <person name="Hanada S."/>
            <person name="Nagashima K.V.P."/>
        </authorList>
    </citation>
    <scope>NUCLEOTIDE SEQUENCE [LARGE SCALE GENOMIC DNA]</scope>
    <source>
        <strain evidence="2">NBRC 100245 / IL144</strain>
    </source>
</reference>
<keyword evidence="2" id="KW-1185">Reference proteome</keyword>
<dbReference type="Proteomes" id="UP000007883">
    <property type="component" value="Chromosome"/>
</dbReference>
<gene>
    <name evidence="1" type="ordered locus">RGE_31830</name>
</gene>